<gene>
    <name evidence="2" type="ORF">IEG06_02720</name>
</gene>
<dbReference type="EMBL" id="JACXXH010000001">
    <property type="protein sequence ID" value="MBD3862348.1"/>
    <property type="molecule type" value="Genomic_DNA"/>
</dbReference>
<keyword evidence="3" id="KW-1185">Reference proteome</keyword>
<comment type="caution">
    <text evidence="2">The sequence shown here is derived from an EMBL/GenBank/DDBJ whole genome shotgun (WGS) entry which is preliminary data.</text>
</comment>
<dbReference type="RefSeq" id="WP_191098951.1">
    <property type="nucleotide sequence ID" value="NZ_JACXXF010000001.1"/>
</dbReference>
<evidence type="ECO:0008006" key="4">
    <source>
        <dbReference type="Google" id="ProtNLM"/>
    </source>
</evidence>
<proteinExistence type="predicted"/>
<evidence type="ECO:0000313" key="2">
    <source>
        <dbReference type="EMBL" id="MBD3862348.1"/>
    </source>
</evidence>
<dbReference type="Proteomes" id="UP000627521">
    <property type="component" value="Unassembled WGS sequence"/>
</dbReference>
<organism evidence="2 3">
    <name type="scientific">Olleya marilimosa</name>
    <dbReference type="NCBI Taxonomy" id="272164"/>
    <lineage>
        <taxon>Bacteria</taxon>
        <taxon>Pseudomonadati</taxon>
        <taxon>Bacteroidota</taxon>
        <taxon>Flavobacteriia</taxon>
        <taxon>Flavobacteriales</taxon>
        <taxon>Flavobacteriaceae</taxon>
    </lineage>
</organism>
<evidence type="ECO:0000256" key="1">
    <source>
        <dbReference type="SAM" id="SignalP"/>
    </source>
</evidence>
<evidence type="ECO:0000313" key="3">
    <source>
        <dbReference type="Proteomes" id="UP000627521"/>
    </source>
</evidence>
<keyword evidence="1" id="KW-0732">Signal</keyword>
<sequence length="276" mass="32814">MLNRIIFSLLLLLLFGASAHSQNTVYIDEDFSTMDSISYLKKCKGITKKCLQYKTDSLTVNKLSPMYRFGKLKTDEYNQIKTLIQSKSNNTKENKYIVIKYYDSIFGFERAEKIHSQHFKYKFPGNVEDISKAEKIETHPFNLELFKEERADWQKRRQKCIEKYENHYPLDFIHMYNAEEKALNTYVDFEWIKDQGAFKNKFFDIQNNYNLLIIKSDGEYFLSGGHLANSRFEKLLKTDDWTKYKADLEASNTKKFTDGKGIFSKYEFYHNSKHCF</sequence>
<protein>
    <recommendedName>
        <fullName evidence="4">YARHG domain-containing protein</fullName>
    </recommendedName>
</protein>
<reference evidence="2 3" key="1">
    <citation type="submission" date="2020-09" db="EMBL/GenBank/DDBJ databases">
        <title>Bacillus nautilus sp. nov., Chryseoglobus crepusculi sp. nov, and Psychrobacter noctis sp. nov., isolated from deep-sea sponges from the equatorial Atlantic.</title>
        <authorList>
            <person name="Stennett H.L."/>
            <person name="Williams S.E."/>
        </authorList>
    </citation>
    <scope>NUCLEOTIDE SEQUENCE [LARGE SCALE GENOMIC DNA]</scope>
    <source>
        <strain evidence="2 3">28M-24</strain>
    </source>
</reference>
<accession>A0ABR8LQ43</accession>
<feature type="signal peptide" evidence="1">
    <location>
        <begin position="1"/>
        <end position="19"/>
    </location>
</feature>
<feature type="chain" id="PRO_5045911554" description="YARHG domain-containing protein" evidence="1">
    <location>
        <begin position="20"/>
        <end position="276"/>
    </location>
</feature>
<name>A0ABR8LQ43_9FLAO</name>